<dbReference type="GO" id="GO:0015562">
    <property type="term" value="F:efflux transmembrane transporter activity"/>
    <property type="evidence" value="ECO:0007669"/>
    <property type="project" value="TreeGrafter"/>
</dbReference>
<keyword evidence="1" id="KW-0175">Coiled coil</keyword>
<sequence length="396" mass="45149">MRINKKDNIIWILPPLFVFLVLLMLGMCTPKINNKYIIENTKIETLELFLDMKGEVEAKDLLPIGLDIQLGIDDVYFKEGDRVKKGDIIIKFSDYKSKDLEAKLYNQKQELAVKTSQLRYLQEQYKLGADVTNQIQKLMGEIKSLEGELATTGKENALVQRVVMSPIDGYIVKLNAVKGGTTDSLTPVVILAKTHDIKIVSEPFPANKLQYVNLGNKAEIKAINNTETKFEGILYKISDSGIPDLKVLEFLTSSFADVTLNQILKIRLIYQKKENAITVPLNAVVKKKSSKNGEKYIIYLINKDNKVTEKEVQIGINNGKRIEIYGTGIKEGLEIVANPDDKIRNNIIVKRRDLITEKKKKEEELSKLEKENEKKQKEIEKNEIEIIRLKRGENKK</sequence>
<dbReference type="AlphaFoldDB" id="A0A510J8D4"/>
<dbReference type="Pfam" id="PF25967">
    <property type="entry name" value="RND-MFP_C"/>
    <property type="match status" value="1"/>
</dbReference>
<dbReference type="Gene3D" id="2.40.420.20">
    <property type="match status" value="1"/>
</dbReference>
<name>A0A510J8D4_9FUSO</name>
<proteinExistence type="predicted"/>
<evidence type="ECO:0000256" key="1">
    <source>
        <dbReference type="SAM" id="Coils"/>
    </source>
</evidence>
<evidence type="ECO:0000313" key="4">
    <source>
        <dbReference type="EMBL" id="BBM35316.1"/>
    </source>
</evidence>
<dbReference type="KEGG" id="lgo:JCM16774_0223"/>
<dbReference type="GO" id="GO:1990281">
    <property type="term" value="C:efflux pump complex"/>
    <property type="evidence" value="ECO:0007669"/>
    <property type="project" value="TreeGrafter"/>
</dbReference>
<keyword evidence="2" id="KW-1133">Transmembrane helix</keyword>
<keyword evidence="2" id="KW-0812">Transmembrane</keyword>
<dbReference type="Gene3D" id="2.40.50.100">
    <property type="match status" value="1"/>
</dbReference>
<dbReference type="InterPro" id="IPR058627">
    <property type="entry name" value="MdtA-like_C"/>
</dbReference>
<dbReference type="EMBL" id="AP019822">
    <property type="protein sequence ID" value="BBM35316.1"/>
    <property type="molecule type" value="Genomic_DNA"/>
</dbReference>
<gene>
    <name evidence="4" type="ORF">JCM16774_0223</name>
</gene>
<dbReference type="SUPFAM" id="SSF111369">
    <property type="entry name" value="HlyD-like secretion proteins"/>
    <property type="match status" value="1"/>
</dbReference>
<evidence type="ECO:0000256" key="2">
    <source>
        <dbReference type="SAM" id="Phobius"/>
    </source>
</evidence>
<dbReference type="RefSeq" id="WP_026736923.1">
    <property type="nucleotide sequence ID" value="NZ_AP019822.1"/>
</dbReference>
<keyword evidence="2" id="KW-0472">Membrane</keyword>
<dbReference type="OrthoDB" id="9810430at2"/>
<protein>
    <submittedName>
        <fullName evidence="4">Efflux transporter, RND family, MFP subunit</fullName>
    </submittedName>
</protein>
<dbReference type="Proteomes" id="UP000321606">
    <property type="component" value="Chromosome"/>
</dbReference>
<accession>A0A510J8D4</accession>
<reference evidence="4 5" key="1">
    <citation type="submission" date="2019-07" db="EMBL/GenBank/DDBJ databases">
        <title>Complete Genome Sequence of Leptotrichia goodfellowii Strain JCM 16774.</title>
        <authorList>
            <person name="Watanabe S."/>
            <person name="Cui L."/>
        </authorList>
    </citation>
    <scope>NUCLEOTIDE SEQUENCE [LARGE SCALE GENOMIC DNA]</scope>
    <source>
        <strain evidence="4 5">JCM16774</strain>
    </source>
</reference>
<evidence type="ECO:0000259" key="3">
    <source>
        <dbReference type="Pfam" id="PF25967"/>
    </source>
</evidence>
<feature type="coiled-coil region" evidence="1">
    <location>
        <begin position="351"/>
        <end position="392"/>
    </location>
</feature>
<dbReference type="PANTHER" id="PTHR30469">
    <property type="entry name" value="MULTIDRUG RESISTANCE PROTEIN MDTA"/>
    <property type="match status" value="1"/>
</dbReference>
<feature type="domain" description="Multidrug resistance protein MdtA-like C-terminal permuted SH3" evidence="3">
    <location>
        <begin position="275"/>
        <end position="336"/>
    </location>
</feature>
<organism evidence="4 5">
    <name type="scientific">Pseudoleptotrichia goodfellowii</name>
    <dbReference type="NCBI Taxonomy" id="157692"/>
    <lineage>
        <taxon>Bacteria</taxon>
        <taxon>Fusobacteriati</taxon>
        <taxon>Fusobacteriota</taxon>
        <taxon>Fusobacteriia</taxon>
        <taxon>Fusobacteriales</taxon>
        <taxon>Leptotrichiaceae</taxon>
        <taxon>Pseudoleptotrichia</taxon>
    </lineage>
</organism>
<evidence type="ECO:0000313" key="5">
    <source>
        <dbReference type="Proteomes" id="UP000321606"/>
    </source>
</evidence>
<dbReference type="STRING" id="714315.GCA_000516535_00238"/>
<dbReference type="PANTHER" id="PTHR30469:SF15">
    <property type="entry name" value="HLYD FAMILY OF SECRETION PROTEINS"/>
    <property type="match status" value="1"/>
</dbReference>
<feature type="coiled-coil region" evidence="1">
    <location>
        <begin position="128"/>
        <end position="155"/>
    </location>
</feature>
<feature type="transmembrane region" description="Helical" evidence="2">
    <location>
        <begin position="9"/>
        <end position="27"/>
    </location>
</feature>